<protein>
    <submittedName>
        <fullName evidence="2">Uncharacterized protein</fullName>
    </submittedName>
</protein>
<keyword evidence="1" id="KW-0472">Membrane</keyword>
<evidence type="ECO:0000313" key="2">
    <source>
        <dbReference type="EMBL" id="GIG20578.1"/>
    </source>
</evidence>
<feature type="transmembrane region" description="Helical" evidence="1">
    <location>
        <begin position="33"/>
        <end position="51"/>
    </location>
</feature>
<keyword evidence="1" id="KW-1133">Transmembrane helix</keyword>
<sequence>MSDGQPTIVAQVLAAGTAAGGLAATGASGVAWILGSAAALVVLGAVVLRLAHRRTQRRSSQQVSS</sequence>
<dbReference type="AlphaFoldDB" id="A0A919P2A6"/>
<dbReference type="RefSeq" id="WP_203750227.1">
    <property type="nucleotide sequence ID" value="NZ_BONK01000004.1"/>
</dbReference>
<reference evidence="2" key="1">
    <citation type="submission" date="2021-01" db="EMBL/GenBank/DDBJ databases">
        <title>Whole genome shotgun sequence of Cellulomonas chitinilytica NBRC 110799.</title>
        <authorList>
            <person name="Komaki H."/>
            <person name="Tamura T."/>
        </authorList>
    </citation>
    <scope>NUCLEOTIDE SEQUENCE</scope>
    <source>
        <strain evidence="2">NBRC 110799</strain>
    </source>
</reference>
<name>A0A919P2A6_9CELL</name>
<keyword evidence="1" id="KW-0812">Transmembrane</keyword>
<evidence type="ECO:0000313" key="3">
    <source>
        <dbReference type="Proteomes" id="UP000632740"/>
    </source>
</evidence>
<dbReference type="EMBL" id="BONK01000004">
    <property type="protein sequence ID" value="GIG20578.1"/>
    <property type="molecule type" value="Genomic_DNA"/>
</dbReference>
<comment type="caution">
    <text evidence="2">The sequence shown here is derived from an EMBL/GenBank/DDBJ whole genome shotgun (WGS) entry which is preliminary data.</text>
</comment>
<gene>
    <name evidence="2" type="ORF">Cch01nite_13020</name>
</gene>
<evidence type="ECO:0000256" key="1">
    <source>
        <dbReference type="SAM" id="Phobius"/>
    </source>
</evidence>
<accession>A0A919P2A6</accession>
<dbReference type="Proteomes" id="UP000632740">
    <property type="component" value="Unassembled WGS sequence"/>
</dbReference>
<organism evidence="2 3">
    <name type="scientific">Cellulomonas chitinilytica</name>
    <dbReference type="NCBI Taxonomy" id="398759"/>
    <lineage>
        <taxon>Bacteria</taxon>
        <taxon>Bacillati</taxon>
        <taxon>Actinomycetota</taxon>
        <taxon>Actinomycetes</taxon>
        <taxon>Micrococcales</taxon>
        <taxon>Cellulomonadaceae</taxon>
        <taxon>Cellulomonas</taxon>
    </lineage>
</organism>
<keyword evidence="3" id="KW-1185">Reference proteome</keyword>
<proteinExistence type="predicted"/>